<comment type="subcellular location">
    <subcellularLocation>
        <location evidence="1">Cytoplasm</location>
        <location evidence="1">Nucleoid</location>
    </subcellularLocation>
</comment>
<evidence type="ECO:0000259" key="5">
    <source>
        <dbReference type="SMART" id="SM00528"/>
    </source>
</evidence>
<dbReference type="InterPro" id="IPR037150">
    <property type="entry name" value="H-NS_C_dom_sf"/>
</dbReference>
<evidence type="ECO:0000256" key="2">
    <source>
        <dbReference type="ARBA" id="ARBA00010610"/>
    </source>
</evidence>
<evidence type="ECO:0000256" key="3">
    <source>
        <dbReference type="ARBA" id="ARBA00022490"/>
    </source>
</evidence>
<dbReference type="SUPFAM" id="SSF81273">
    <property type="entry name" value="H-NS histone-like proteins"/>
    <property type="match status" value="1"/>
</dbReference>
<dbReference type="InterPro" id="IPR027444">
    <property type="entry name" value="H-NS_C_dom"/>
</dbReference>
<organism evidence="6 7">
    <name type="scientific">Fluviicoccus keumensis</name>
    <dbReference type="NCBI Taxonomy" id="1435465"/>
    <lineage>
        <taxon>Bacteria</taxon>
        <taxon>Pseudomonadati</taxon>
        <taxon>Pseudomonadota</taxon>
        <taxon>Gammaproteobacteria</taxon>
        <taxon>Moraxellales</taxon>
        <taxon>Moraxellaceae</taxon>
        <taxon>Fluviicoccus</taxon>
    </lineage>
</organism>
<evidence type="ECO:0000256" key="4">
    <source>
        <dbReference type="ARBA" id="ARBA00023125"/>
    </source>
</evidence>
<dbReference type="Proteomes" id="UP000292423">
    <property type="component" value="Unassembled WGS sequence"/>
</dbReference>
<protein>
    <submittedName>
        <fullName evidence="6">Nucleoid protein H-NS</fullName>
    </submittedName>
</protein>
<dbReference type="PANTHER" id="PTHR38097">
    <property type="match status" value="1"/>
</dbReference>
<dbReference type="RefSeq" id="WP_130415567.1">
    <property type="nucleotide sequence ID" value="NZ_SHKX01000016.1"/>
</dbReference>
<dbReference type="EMBL" id="SHKX01000016">
    <property type="protein sequence ID" value="RZU36942.1"/>
    <property type="molecule type" value="Genomic_DNA"/>
</dbReference>
<dbReference type="GO" id="GO:0003680">
    <property type="term" value="F:minor groove of adenine-thymine-rich DNA binding"/>
    <property type="evidence" value="ECO:0007669"/>
    <property type="project" value="TreeGrafter"/>
</dbReference>
<comment type="similarity">
    <text evidence="2">Belongs to the histone-like protein H-NS family.</text>
</comment>
<dbReference type="AlphaFoldDB" id="A0A4Q7YHE8"/>
<evidence type="ECO:0000313" key="6">
    <source>
        <dbReference type="EMBL" id="RZU36942.1"/>
    </source>
</evidence>
<dbReference type="PANTHER" id="PTHR38097:SF2">
    <property type="entry name" value="DNA-BINDING PROTEIN STPA"/>
    <property type="match status" value="1"/>
</dbReference>
<keyword evidence="4" id="KW-0238">DNA-binding</keyword>
<keyword evidence="3" id="KW-0963">Cytoplasm</keyword>
<keyword evidence="7" id="KW-1185">Reference proteome</keyword>
<dbReference type="GO" id="GO:0001217">
    <property type="term" value="F:DNA-binding transcription repressor activity"/>
    <property type="evidence" value="ECO:0007669"/>
    <property type="project" value="TreeGrafter"/>
</dbReference>
<feature type="domain" description="DNA-binding protein H-NS-like C-terminal" evidence="5">
    <location>
        <begin position="68"/>
        <end position="113"/>
    </location>
</feature>
<dbReference type="Gene3D" id="4.10.430.10">
    <property type="entry name" value="Histone-like protein H-NS, C-terminal domain"/>
    <property type="match status" value="1"/>
</dbReference>
<dbReference type="SMART" id="SM00528">
    <property type="entry name" value="HNS"/>
    <property type="match status" value="1"/>
</dbReference>
<comment type="caution">
    <text evidence="6">The sequence shown here is derived from an EMBL/GenBank/DDBJ whole genome shotgun (WGS) entry which is preliminary data.</text>
</comment>
<name>A0A4Q7YHE8_9GAMM</name>
<dbReference type="GO" id="GO:0003681">
    <property type="term" value="F:bent DNA binding"/>
    <property type="evidence" value="ECO:0007669"/>
    <property type="project" value="TreeGrafter"/>
</dbReference>
<dbReference type="GO" id="GO:0009295">
    <property type="term" value="C:nucleoid"/>
    <property type="evidence" value="ECO:0007669"/>
    <property type="project" value="UniProtKB-SubCell"/>
</dbReference>
<dbReference type="Pfam" id="PF00816">
    <property type="entry name" value="Histone_HNS"/>
    <property type="match status" value="1"/>
</dbReference>
<dbReference type="OrthoDB" id="5297879at2"/>
<evidence type="ECO:0000256" key="1">
    <source>
        <dbReference type="ARBA" id="ARBA00004453"/>
    </source>
</evidence>
<evidence type="ECO:0000313" key="7">
    <source>
        <dbReference type="Proteomes" id="UP000292423"/>
    </source>
</evidence>
<dbReference type="GO" id="GO:0005829">
    <property type="term" value="C:cytosol"/>
    <property type="evidence" value="ECO:0007669"/>
    <property type="project" value="TreeGrafter"/>
</dbReference>
<accession>A0A4Q7YHE8</accession>
<gene>
    <name evidence="6" type="ORF">EV700_3155</name>
</gene>
<sequence length="113" mass="12220">MKPDLSQLSISELNAVIAEAQALISARKDEELQKTYQEFAEKARALGMTVDQILAVGAKSGRGKAAPAAEKKPVAIRYRNPANPSETWTGRGKQPRWLAARIAAGSKVEDFAI</sequence>
<dbReference type="GO" id="GO:0000976">
    <property type="term" value="F:transcription cis-regulatory region binding"/>
    <property type="evidence" value="ECO:0007669"/>
    <property type="project" value="TreeGrafter"/>
</dbReference>
<dbReference type="GO" id="GO:0032993">
    <property type="term" value="C:protein-DNA complex"/>
    <property type="evidence" value="ECO:0007669"/>
    <property type="project" value="TreeGrafter"/>
</dbReference>
<proteinExistence type="inferred from homology"/>
<reference evidence="6 7" key="1">
    <citation type="submission" date="2019-02" db="EMBL/GenBank/DDBJ databases">
        <title>Genomic Encyclopedia of Type Strains, Phase IV (KMG-IV): sequencing the most valuable type-strain genomes for metagenomic binning, comparative biology and taxonomic classification.</title>
        <authorList>
            <person name="Goeker M."/>
        </authorList>
    </citation>
    <scope>NUCLEOTIDE SEQUENCE [LARGE SCALE GENOMIC DNA]</scope>
    <source>
        <strain evidence="6 7">DSM 105135</strain>
    </source>
</reference>